<evidence type="ECO:0000256" key="8">
    <source>
        <dbReference type="ARBA" id="ARBA00023157"/>
    </source>
</evidence>
<dbReference type="GO" id="GO:0005576">
    <property type="term" value="C:extracellular region"/>
    <property type="evidence" value="ECO:0007669"/>
    <property type="project" value="UniProtKB-SubCell"/>
</dbReference>
<keyword evidence="8" id="KW-1015">Disulfide bond</keyword>
<evidence type="ECO:0000256" key="2">
    <source>
        <dbReference type="ARBA" id="ARBA00006722"/>
    </source>
</evidence>
<sequence>MANQMPKCIYFLAIFVLVVKVQLIEGADISCTKMIGKCSDEEDCASQCNNYVRGVRVLGWSCSFFEICTCTFDRPIVTKQPTCEVGMGLCGHDCDNGCCNLKCFAKYPDTGVGHCVQAVNKNLCICYYNR</sequence>
<dbReference type="PANTHER" id="PTHR36788">
    <property type="entry name" value="DEFENSIN-LIKE PROTEIN 183"/>
    <property type="match status" value="1"/>
</dbReference>
<accession>A0A1S3EDM1</accession>
<feature type="signal peptide" evidence="9">
    <location>
        <begin position="1"/>
        <end position="26"/>
    </location>
</feature>
<evidence type="ECO:0000256" key="4">
    <source>
        <dbReference type="ARBA" id="ARBA00022529"/>
    </source>
</evidence>
<dbReference type="InterPro" id="IPR039641">
    <property type="entry name" value="LCR"/>
</dbReference>
<dbReference type="OrthoDB" id="993238at2759"/>
<evidence type="ECO:0000256" key="9">
    <source>
        <dbReference type="RuleBase" id="RU367109"/>
    </source>
</evidence>
<name>A0A1S3EDM1_CICAR</name>
<keyword evidence="7 9" id="KW-0611">Plant defense</keyword>
<comment type="similarity">
    <text evidence="2 9">Belongs to the DEFL family.</text>
</comment>
<dbReference type="GO" id="GO:0050832">
    <property type="term" value="P:defense response to fungus"/>
    <property type="evidence" value="ECO:0007669"/>
    <property type="project" value="UniProtKB-UniRule"/>
</dbReference>
<dbReference type="Proteomes" id="UP000087171">
    <property type="component" value="Chromosome Ca1"/>
</dbReference>
<evidence type="ECO:0000313" key="10">
    <source>
        <dbReference type="Proteomes" id="UP000087171"/>
    </source>
</evidence>
<keyword evidence="4 9" id="KW-0929">Antimicrobial</keyword>
<evidence type="ECO:0000256" key="1">
    <source>
        <dbReference type="ARBA" id="ARBA00004613"/>
    </source>
</evidence>
<keyword evidence="10" id="KW-1185">Reference proteome</keyword>
<keyword evidence="5 9" id="KW-0295">Fungicide</keyword>
<reference evidence="11" key="2">
    <citation type="submission" date="2025-08" db="UniProtKB">
        <authorList>
            <consortium name="RefSeq"/>
        </authorList>
    </citation>
    <scope>IDENTIFICATION</scope>
    <source>
        <tissue evidence="11">Etiolated seedlings</tissue>
    </source>
</reference>
<organism evidence="10 11">
    <name type="scientific">Cicer arietinum</name>
    <name type="common">Chickpea</name>
    <name type="synonym">Garbanzo</name>
    <dbReference type="NCBI Taxonomy" id="3827"/>
    <lineage>
        <taxon>Eukaryota</taxon>
        <taxon>Viridiplantae</taxon>
        <taxon>Streptophyta</taxon>
        <taxon>Embryophyta</taxon>
        <taxon>Tracheophyta</taxon>
        <taxon>Spermatophyta</taxon>
        <taxon>Magnoliopsida</taxon>
        <taxon>eudicotyledons</taxon>
        <taxon>Gunneridae</taxon>
        <taxon>Pentapetalae</taxon>
        <taxon>rosids</taxon>
        <taxon>fabids</taxon>
        <taxon>Fabales</taxon>
        <taxon>Fabaceae</taxon>
        <taxon>Papilionoideae</taxon>
        <taxon>50 kb inversion clade</taxon>
        <taxon>NPAAA clade</taxon>
        <taxon>Hologalegina</taxon>
        <taxon>IRL clade</taxon>
        <taxon>Cicereae</taxon>
        <taxon>Cicer</taxon>
    </lineage>
</organism>
<evidence type="ECO:0000256" key="3">
    <source>
        <dbReference type="ARBA" id="ARBA00022525"/>
    </source>
</evidence>
<evidence type="ECO:0000313" key="11">
    <source>
        <dbReference type="RefSeq" id="XP_012573935.1"/>
    </source>
</evidence>
<evidence type="ECO:0000256" key="7">
    <source>
        <dbReference type="ARBA" id="ARBA00022821"/>
    </source>
</evidence>
<proteinExistence type="inferred from homology"/>
<keyword evidence="3 9" id="KW-0964">Secreted</keyword>
<keyword evidence="6 9" id="KW-0732">Signal</keyword>
<evidence type="ECO:0000256" key="5">
    <source>
        <dbReference type="ARBA" id="ARBA00022577"/>
    </source>
</evidence>
<dbReference type="GO" id="GO:0031640">
    <property type="term" value="P:killing of cells of another organism"/>
    <property type="evidence" value="ECO:0007669"/>
    <property type="project" value="UniProtKB-UniRule"/>
</dbReference>
<dbReference type="RefSeq" id="XP_012573935.1">
    <property type="nucleotide sequence ID" value="XM_012718481.2"/>
</dbReference>
<evidence type="ECO:0000256" key="6">
    <source>
        <dbReference type="ARBA" id="ARBA00022729"/>
    </source>
</evidence>
<comment type="subcellular location">
    <subcellularLocation>
        <location evidence="1 9">Secreted</location>
    </subcellularLocation>
</comment>
<protein>
    <recommendedName>
        <fullName evidence="9">Defensin-like protein</fullName>
    </recommendedName>
</protein>
<dbReference type="AlphaFoldDB" id="A0A1S3EDM1"/>
<gene>
    <name evidence="11" type="primary">LOC105852533</name>
</gene>
<feature type="chain" id="PRO_5027152750" description="Defensin-like protein" evidence="9">
    <location>
        <begin position="27"/>
        <end position="130"/>
    </location>
</feature>
<dbReference type="PANTHER" id="PTHR36788:SF2">
    <property type="entry name" value="DEFENSIN-LIKE PROTEIN 183"/>
    <property type="match status" value="1"/>
</dbReference>
<reference evidence="10" key="1">
    <citation type="journal article" date="2013" name="Nat. Biotechnol.">
        <title>Draft genome sequence of chickpea (Cicer arietinum) provides a resource for trait improvement.</title>
        <authorList>
            <person name="Varshney R.K."/>
            <person name="Song C."/>
            <person name="Saxena R.K."/>
            <person name="Azam S."/>
            <person name="Yu S."/>
            <person name="Sharpe A.G."/>
            <person name="Cannon S."/>
            <person name="Baek J."/>
            <person name="Rosen B.D."/>
            <person name="Tar'an B."/>
            <person name="Millan T."/>
            <person name="Zhang X."/>
            <person name="Ramsay L.D."/>
            <person name="Iwata A."/>
            <person name="Wang Y."/>
            <person name="Nelson W."/>
            <person name="Farmer A.D."/>
            <person name="Gaur P.M."/>
            <person name="Soderlund C."/>
            <person name="Penmetsa R.V."/>
            <person name="Xu C."/>
            <person name="Bharti A.K."/>
            <person name="He W."/>
            <person name="Winter P."/>
            <person name="Zhao S."/>
            <person name="Hane J.K."/>
            <person name="Carrasquilla-Garcia N."/>
            <person name="Condie J.A."/>
            <person name="Upadhyaya H.D."/>
            <person name="Luo M.C."/>
            <person name="Thudi M."/>
            <person name="Gowda C.L."/>
            <person name="Singh N.P."/>
            <person name="Lichtenzveig J."/>
            <person name="Gali K.K."/>
            <person name="Rubio J."/>
            <person name="Nadarajan N."/>
            <person name="Dolezel J."/>
            <person name="Bansal K.C."/>
            <person name="Xu X."/>
            <person name="Edwards D."/>
            <person name="Zhang G."/>
            <person name="Kahl G."/>
            <person name="Gil J."/>
            <person name="Singh K.B."/>
            <person name="Datta S.K."/>
            <person name="Jackson S.A."/>
            <person name="Wang J."/>
            <person name="Cook D.R."/>
        </authorList>
    </citation>
    <scope>NUCLEOTIDE SEQUENCE [LARGE SCALE GENOMIC DNA]</scope>
    <source>
        <strain evidence="10">cv. CDC Frontier</strain>
    </source>
</reference>